<dbReference type="PANTHER" id="PTHR48056:SF35">
    <property type="entry name" value="LRR RECEPTOR-LIKE SERINE_THREONINE-PROTEIN KINASE HSL2"/>
    <property type="match status" value="1"/>
</dbReference>
<dbReference type="InterPro" id="IPR032675">
    <property type="entry name" value="LRR_dom_sf"/>
</dbReference>
<dbReference type="Proteomes" id="UP001652660">
    <property type="component" value="Chromosome 7c"/>
</dbReference>
<dbReference type="GO" id="GO:0009791">
    <property type="term" value="P:post-embryonic development"/>
    <property type="evidence" value="ECO:0007669"/>
    <property type="project" value="UniProtKB-ARBA"/>
</dbReference>
<dbReference type="FunFam" id="3.80.10.10:FF:000275">
    <property type="entry name" value="Leucine-rich repeat receptor-like protein kinase"/>
    <property type="match status" value="1"/>
</dbReference>
<keyword evidence="7" id="KW-0723">Serine/threonine-protein kinase</keyword>
<dbReference type="Gene3D" id="1.10.510.10">
    <property type="entry name" value="Transferase(Phosphotransferase) domain 1"/>
    <property type="match status" value="1"/>
</dbReference>
<evidence type="ECO:0000256" key="14">
    <source>
        <dbReference type="ARBA" id="ARBA00022741"/>
    </source>
</evidence>
<dbReference type="PROSITE" id="PS00108">
    <property type="entry name" value="PROTEIN_KINASE_ST"/>
    <property type="match status" value="1"/>
</dbReference>
<dbReference type="GO" id="GO:0033612">
    <property type="term" value="F:receptor serine/threonine kinase binding"/>
    <property type="evidence" value="ECO:0007669"/>
    <property type="project" value="TreeGrafter"/>
</dbReference>
<evidence type="ECO:0000256" key="12">
    <source>
        <dbReference type="ARBA" id="ARBA00022729"/>
    </source>
</evidence>
<comment type="similarity">
    <text evidence="3">Belongs to the protein kinase superfamily. Ser/Thr protein kinase family.</text>
</comment>
<organism evidence="23 24">
    <name type="scientific">Coffea arabica</name>
    <name type="common">Arabian coffee</name>
    <dbReference type="NCBI Taxonomy" id="13443"/>
    <lineage>
        <taxon>Eukaryota</taxon>
        <taxon>Viridiplantae</taxon>
        <taxon>Streptophyta</taxon>
        <taxon>Embryophyta</taxon>
        <taxon>Tracheophyta</taxon>
        <taxon>Spermatophyta</taxon>
        <taxon>Magnoliopsida</taxon>
        <taxon>eudicotyledons</taxon>
        <taxon>Gunneridae</taxon>
        <taxon>Pentapetalae</taxon>
        <taxon>asterids</taxon>
        <taxon>lamiids</taxon>
        <taxon>Gentianales</taxon>
        <taxon>Rubiaceae</taxon>
        <taxon>Ixoroideae</taxon>
        <taxon>Gardenieae complex</taxon>
        <taxon>Bertiereae - Coffeeae clade</taxon>
        <taxon>Coffeeae</taxon>
        <taxon>Coffea</taxon>
    </lineage>
</organism>
<proteinExistence type="inferred from homology"/>
<evidence type="ECO:0000256" key="16">
    <source>
        <dbReference type="ARBA" id="ARBA00022840"/>
    </source>
</evidence>
<dbReference type="GO" id="GO:1905393">
    <property type="term" value="P:plant organ formation"/>
    <property type="evidence" value="ECO:0007669"/>
    <property type="project" value="UniProtKB-ARBA"/>
</dbReference>
<gene>
    <name evidence="24" type="primary">LOC113701849</name>
</gene>
<keyword evidence="12" id="KW-0732">Signal</keyword>
<name>A0A6P6TJ57_COFAR</name>
<evidence type="ECO:0000256" key="6">
    <source>
        <dbReference type="ARBA" id="ARBA00022475"/>
    </source>
</evidence>
<dbReference type="FunFam" id="1.10.510.10:FF:000632">
    <property type="entry name" value="leucine-rich repeat receptor-like protein kinase TDR"/>
    <property type="match status" value="1"/>
</dbReference>
<dbReference type="AlphaFoldDB" id="A0A6P6TJ57"/>
<dbReference type="SUPFAM" id="SSF52058">
    <property type="entry name" value="L domain-like"/>
    <property type="match status" value="3"/>
</dbReference>
<dbReference type="RefSeq" id="XP_027078503.1">
    <property type="nucleotide sequence ID" value="XM_027222702.2"/>
</dbReference>
<dbReference type="InterPro" id="IPR008271">
    <property type="entry name" value="Ser/Thr_kinase_AS"/>
</dbReference>
<dbReference type="GO" id="GO:0004674">
    <property type="term" value="F:protein serine/threonine kinase activity"/>
    <property type="evidence" value="ECO:0007669"/>
    <property type="project" value="UniProtKB-KW"/>
</dbReference>
<evidence type="ECO:0000256" key="9">
    <source>
        <dbReference type="ARBA" id="ARBA00022614"/>
    </source>
</evidence>
<keyword evidence="19" id="KW-0675">Receptor</keyword>
<keyword evidence="6" id="KW-1003">Cell membrane</keyword>
<protein>
    <recommendedName>
        <fullName evidence="22">Protein kinase domain-containing protein</fullName>
    </recommendedName>
</protein>
<dbReference type="Pfam" id="PF23598">
    <property type="entry name" value="LRR_14"/>
    <property type="match status" value="1"/>
</dbReference>
<keyword evidence="8" id="KW-0597">Phosphoprotein</keyword>
<dbReference type="Pfam" id="PF08263">
    <property type="entry name" value="LRRNT_2"/>
    <property type="match status" value="1"/>
</dbReference>
<dbReference type="InterPro" id="IPR011009">
    <property type="entry name" value="Kinase-like_dom_sf"/>
</dbReference>
<dbReference type="PROSITE" id="PS50011">
    <property type="entry name" value="PROTEIN_KINASE_DOM"/>
    <property type="match status" value="1"/>
</dbReference>
<evidence type="ECO:0000313" key="23">
    <source>
        <dbReference type="Proteomes" id="UP001652660"/>
    </source>
</evidence>
<dbReference type="PANTHER" id="PTHR48056">
    <property type="entry name" value="LRR RECEPTOR-LIKE SERINE/THREONINE-PROTEIN KINASE-RELATED"/>
    <property type="match status" value="1"/>
</dbReference>
<evidence type="ECO:0000256" key="21">
    <source>
        <dbReference type="SAM" id="Phobius"/>
    </source>
</evidence>
<reference evidence="24" key="2">
    <citation type="submission" date="2025-08" db="UniProtKB">
        <authorList>
            <consortium name="RefSeq"/>
        </authorList>
    </citation>
    <scope>IDENTIFICATION</scope>
    <source>
        <tissue evidence="24">Leaves</tissue>
    </source>
</reference>
<evidence type="ECO:0000256" key="10">
    <source>
        <dbReference type="ARBA" id="ARBA00022679"/>
    </source>
</evidence>
<dbReference type="Pfam" id="PF00069">
    <property type="entry name" value="Pkinase"/>
    <property type="match status" value="1"/>
</dbReference>
<comment type="subcellular location">
    <subcellularLocation>
        <location evidence="1">Cell membrane</location>
        <topology evidence="1">Single-pass membrane protein</topology>
    </subcellularLocation>
    <subcellularLocation>
        <location evidence="2">Membrane</location>
        <topology evidence="2">Single-pass type I membrane protein</topology>
    </subcellularLocation>
</comment>
<evidence type="ECO:0000256" key="15">
    <source>
        <dbReference type="ARBA" id="ARBA00022777"/>
    </source>
</evidence>
<keyword evidence="15" id="KW-0418">Kinase</keyword>
<keyword evidence="14" id="KW-0547">Nucleotide-binding</keyword>
<dbReference type="GO" id="GO:0048608">
    <property type="term" value="P:reproductive structure development"/>
    <property type="evidence" value="ECO:0007669"/>
    <property type="project" value="UniProtKB-ARBA"/>
</dbReference>
<evidence type="ECO:0000256" key="4">
    <source>
        <dbReference type="ARBA" id="ARBA00009592"/>
    </source>
</evidence>
<dbReference type="Gene3D" id="3.30.200.20">
    <property type="entry name" value="Phosphorylase Kinase, domain 1"/>
    <property type="match status" value="1"/>
</dbReference>
<evidence type="ECO:0000256" key="19">
    <source>
        <dbReference type="ARBA" id="ARBA00023170"/>
    </source>
</evidence>
<dbReference type="SUPFAM" id="SSF56112">
    <property type="entry name" value="Protein kinase-like (PK-like)"/>
    <property type="match status" value="1"/>
</dbReference>
<evidence type="ECO:0000256" key="7">
    <source>
        <dbReference type="ARBA" id="ARBA00022527"/>
    </source>
</evidence>
<dbReference type="InterPro" id="IPR001611">
    <property type="entry name" value="Leu-rich_rpt"/>
</dbReference>
<sequence>MAGTMCFCFNCRPLPLYLYLIKLLFCIALIIPGTSSSNRDVVVLLRVKANELQDPSGLLADWQQSAPNAPCNWTGIGCDNQTNDVVSVNLTSFSISGYFPADFCRIQTLRFLDLSDNNFNGTLSPEALTLCSHLQFLNLSSNLFVGGLPELQTLFLNLTTFDLSVNNFSGEIPASYGSRLPNLQVLRLLSNLLNGSIPDFLTNLTELTRLEIAANNFGPSPLPADIGRLTKLENLWFPFSKIIGSIPESIGNLKSLKNLDLSVNNLTGKIPESIGGLIAVEQIELYANQLSGEIPDTFSNLTSLYNFDASSNNLTGRIPESLTGLALQSFNLNDNNLEGQIPENLALNPYLYQLKLFNNRLSGNLPVNLGRNSGLEDFDVSGNFLEGPLPPNLCFKKQLDRLVLFNNNFSGPIPESYGECSSLTYVRISSYELSGVVPPSFWSFPGLTIFELRNNRLEGEIPPTVSNARNLTGFLISGNSFSGQLPEGICELEQLQIIDISSNRFSGKLPSCITKLNKLLKLDVQENSITGEIPTSVTTWTDLTELNLSGNQFSGTIPAELGELPDLTYLDLSENLLSGEIPSDLSKLKLNKFNLSNNRLQGRVPSAFDNEIFISSLVGNSDLCSPDLKPLPSCQKRRPISLVLVGILSALSGILVVSFLWLLIKSKKLNLFAGRGKKSWKMTAFQRLWFNEEDIVAFLSQDNLIATGGSGQVYRVMLKNGPTVAVKRLWDANRGPESEEVFQSEVETLGRIKHGCIVKLLFSCSGDNFRILVYDYMENGSLGDVLHGEKGGVLLDWHTRFKIAIGAAQGLAYLHHDCVPAIVHRDVKSNNILLDEEFRPKVADFGLAKTLHKNMEEGGQLMSQIAGSYGYIAPEYAYTLKITEKSDVYSFGVVLLELITGKRPIDPSFGENKDIVQWVMEVALSSAEQPIANDSAKICADYLDHLVDARLKPSTSELEEIRVVLDVALQCVSSLPMNRPSMRRVVELLKDKSRARS</sequence>
<comment type="similarity">
    <text evidence="4">Belongs to the RLP family.</text>
</comment>
<accession>A0A6P6TJ57</accession>
<evidence type="ECO:0000256" key="5">
    <source>
        <dbReference type="ARBA" id="ARBA00022473"/>
    </source>
</evidence>
<dbReference type="InterPro" id="IPR000719">
    <property type="entry name" value="Prot_kinase_dom"/>
</dbReference>
<evidence type="ECO:0000256" key="3">
    <source>
        <dbReference type="ARBA" id="ARBA00008684"/>
    </source>
</evidence>
<evidence type="ECO:0000256" key="20">
    <source>
        <dbReference type="ARBA" id="ARBA00023180"/>
    </source>
</evidence>
<keyword evidence="20" id="KW-0325">Glycoprotein</keyword>
<feature type="domain" description="Protein kinase" evidence="22">
    <location>
        <begin position="699"/>
        <end position="997"/>
    </location>
</feature>
<evidence type="ECO:0000256" key="1">
    <source>
        <dbReference type="ARBA" id="ARBA00004162"/>
    </source>
</evidence>
<evidence type="ECO:0000256" key="13">
    <source>
        <dbReference type="ARBA" id="ARBA00022737"/>
    </source>
</evidence>
<dbReference type="OrthoDB" id="2021138at2759"/>
<dbReference type="GO" id="GO:0006952">
    <property type="term" value="P:defense response"/>
    <property type="evidence" value="ECO:0007669"/>
    <property type="project" value="UniProtKB-ARBA"/>
</dbReference>
<keyword evidence="23" id="KW-1185">Reference proteome</keyword>
<feature type="transmembrane region" description="Helical" evidence="21">
    <location>
        <begin position="16"/>
        <end position="34"/>
    </location>
</feature>
<dbReference type="FunFam" id="3.80.10.10:FF:000453">
    <property type="entry name" value="Leucine-rich receptor-like protein kinase family protein"/>
    <property type="match status" value="1"/>
</dbReference>
<evidence type="ECO:0000256" key="11">
    <source>
        <dbReference type="ARBA" id="ARBA00022692"/>
    </source>
</evidence>
<dbReference type="InterPro" id="IPR013210">
    <property type="entry name" value="LRR_N_plant-typ"/>
</dbReference>
<dbReference type="InterPro" id="IPR050647">
    <property type="entry name" value="Plant_LRR-RLKs"/>
</dbReference>
<keyword evidence="11 21" id="KW-0812">Transmembrane</keyword>
<dbReference type="GeneID" id="113701849"/>
<dbReference type="FunFam" id="3.80.10.10:FF:000233">
    <property type="entry name" value="Leucine-rich repeat receptor-like protein kinase TDR"/>
    <property type="match status" value="1"/>
</dbReference>
<reference evidence="23" key="1">
    <citation type="journal article" date="2025" name="Foods">
        <title>Unveiling the Microbial Signatures of Arabica Coffee Cherries: Insights into Ripeness Specific Diversity, Functional Traits, and Implications for Quality and Safety.</title>
        <authorList>
            <consortium name="RefSeq"/>
            <person name="Tenea G.N."/>
            <person name="Cifuentes V."/>
            <person name="Reyes P."/>
            <person name="Cevallos-Vallejos M."/>
        </authorList>
    </citation>
    <scope>NUCLEOTIDE SEQUENCE [LARGE SCALE GENOMIC DNA]</scope>
</reference>
<dbReference type="GO" id="GO:0005886">
    <property type="term" value="C:plasma membrane"/>
    <property type="evidence" value="ECO:0007669"/>
    <property type="project" value="UniProtKB-SubCell"/>
</dbReference>
<evidence type="ECO:0000256" key="8">
    <source>
        <dbReference type="ARBA" id="ARBA00022553"/>
    </source>
</evidence>
<keyword evidence="17 21" id="KW-1133">Transmembrane helix</keyword>
<dbReference type="GO" id="GO:0005524">
    <property type="term" value="F:ATP binding"/>
    <property type="evidence" value="ECO:0007669"/>
    <property type="project" value="UniProtKB-KW"/>
</dbReference>
<feature type="transmembrane region" description="Helical" evidence="21">
    <location>
        <begin position="640"/>
        <end position="664"/>
    </location>
</feature>
<evidence type="ECO:0000256" key="2">
    <source>
        <dbReference type="ARBA" id="ARBA00004479"/>
    </source>
</evidence>
<dbReference type="SMART" id="SM00220">
    <property type="entry name" value="S_TKc"/>
    <property type="match status" value="1"/>
</dbReference>
<keyword evidence="13" id="KW-0677">Repeat</keyword>
<dbReference type="Gene3D" id="3.80.10.10">
    <property type="entry name" value="Ribonuclease Inhibitor"/>
    <property type="match status" value="4"/>
</dbReference>
<dbReference type="InterPro" id="IPR055414">
    <property type="entry name" value="LRR_R13L4/SHOC2-like"/>
</dbReference>
<keyword evidence="18 21" id="KW-0472">Membrane</keyword>
<keyword evidence="16" id="KW-0067">ATP-binding</keyword>
<evidence type="ECO:0000256" key="18">
    <source>
        <dbReference type="ARBA" id="ARBA00023136"/>
    </source>
</evidence>
<dbReference type="Pfam" id="PF00560">
    <property type="entry name" value="LRR_1"/>
    <property type="match status" value="5"/>
</dbReference>
<keyword evidence="5" id="KW-0217">Developmental protein</keyword>
<keyword evidence="9" id="KW-0433">Leucine-rich repeat</keyword>
<evidence type="ECO:0000256" key="17">
    <source>
        <dbReference type="ARBA" id="ARBA00022989"/>
    </source>
</evidence>
<keyword evidence="10" id="KW-0808">Transferase</keyword>
<evidence type="ECO:0000259" key="22">
    <source>
        <dbReference type="PROSITE" id="PS50011"/>
    </source>
</evidence>
<dbReference type="GO" id="GO:0048367">
    <property type="term" value="P:shoot system development"/>
    <property type="evidence" value="ECO:0007669"/>
    <property type="project" value="UniProtKB-ARBA"/>
</dbReference>
<dbReference type="GO" id="GO:0051707">
    <property type="term" value="P:response to other organism"/>
    <property type="evidence" value="ECO:0007669"/>
    <property type="project" value="UniProtKB-ARBA"/>
</dbReference>
<evidence type="ECO:0000313" key="24">
    <source>
        <dbReference type="RefSeq" id="XP_027078503.1"/>
    </source>
</evidence>